<evidence type="ECO:0000256" key="4">
    <source>
        <dbReference type="ARBA" id="ARBA00023242"/>
    </source>
</evidence>
<organism evidence="7 8">
    <name type="scientific">Aphanomyces invadans</name>
    <dbReference type="NCBI Taxonomy" id="157072"/>
    <lineage>
        <taxon>Eukaryota</taxon>
        <taxon>Sar</taxon>
        <taxon>Stramenopiles</taxon>
        <taxon>Oomycota</taxon>
        <taxon>Saprolegniomycetes</taxon>
        <taxon>Saprolegniales</taxon>
        <taxon>Verrucalvaceae</taxon>
        <taxon>Aphanomyces</taxon>
    </lineage>
</organism>
<feature type="region of interest" description="Disordered" evidence="5">
    <location>
        <begin position="1"/>
        <end position="132"/>
    </location>
</feature>
<dbReference type="InterPro" id="IPR018972">
    <property type="entry name" value="Sas10_C_dom"/>
</dbReference>
<dbReference type="InterPro" id="IPR007146">
    <property type="entry name" value="Sas10/Utp3/C1D"/>
</dbReference>
<dbReference type="SUPFAM" id="SSF54427">
    <property type="entry name" value="NTF2-like"/>
    <property type="match status" value="1"/>
</dbReference>
<dbReference type="Pfam" id="PF02136">
    <property type="entry name" value="NTF2"/>
    <property type="match status" value="1"/>
</dbReference>
<comment type="subcellular location">
    <subcellularLocation>
        <location evidence="1">Nucleus</location>
    </subcellularLocation>
</comment>
<feature type="compositionally biased region" description="Acidic residues" evidence="5">
    <location>
        <begin position="344"/>
        <end position="353"/>
    </location>
</feature>
<dbReference type="Proteomes" id="UP000285060">
    <property type="component" value="Unassembled WGS sequence"/>
</dbReference>
<dbReference type="InterPro" id="IPR002075">
    <property type="entry name" value="NTF2_dom"/>
</dbReference>
<sequence length="687" mass="78082">MGRRGRHSAKTGDGGAERRLAKKLDQQRNNKTKNFAKTDNDLVFHDDPSDNDDQAEDAGSSDEDDGSEQELMQLNDDTEDEQESDLEERDDLDDEDIDEEAFAEEKQRAAKLKDQWGSSKKQFYSADTADYEMDSDMEDIAKDEEDAALELQRKQAELMDEDDFEVATGADTAVPDEDEEGRVEDELADIPLVYDQDDAASTIEAVQKDFSKLSKKDKLAFVQQYVVHALCSFIALKGWSFQNIRPAIEKLEIKSRFSKSDQVTTGLAYMKAKEALVLNYTTNISFYLHCKAQGKSMVDHPVLGHILNLQDKLRTCDQIDQPLDHQLDALLNEEVPEGGVASDGEAEENDDDDGLGRFFEDRPEEPSSKQDAKTKSKKRKNEQTAAATTVDEAEAEAFYNEVARTKKNRKAVKEEFYTHEPKIVEPEFDEDGDDDDKKRGATYQMIKNKGLKAHKSKINRNPRVKKRLQYKKALVRRKGQVREVRTGEAARASRAMSATEIGTQFVKFYYETFDNNRAGLAPLYTERSTLTFETSTLQGQAAIIGKFNELPKTQHKTDTVDIQPSLNESSILIFVTGKMIVRSLHVPSSAHDPNICGITELDKLVARVKQKQALCNDLVAHYNKELQHIEKETKKIHERYDPLCKRLEQRLAEQDTQKRQYDEISKSFGEVCVITVKSFKLSSMRRY</sequence>
<dbReference type="AlphaFoldDB" id="A0A3R6YGQ2"/>
<evidence type="ECO:0000313" key="7">
    <source>
        <dbReference type="EMBL" id="RHY35030.1"/>
    </source>
</evidence>
<dbReference type="VEuPathDB" id="FungiDB:H310_05700"/>
<feature type="compositionally biased region" description="Acidic residues" evidence="5">
    <location>
        <begin position="49"/>
        <end position="68"/>
    </location>
</feature>
<dbReference type="PANTHER" id="PTHR13237">
    <property type="entry name" value="SOMETHING ABOUT SILENCING PROTEIN 10-RELATED"/>
    <property type="match status" value="1"/>
</dbReference>
<comment type="caution">
    <text evidence="7">The sequence shown here is derived from an EMBL/GenBank/DDBJ whole genome shotgun (WGS) entry which is preliminary data.</text>
</comment>
<dbReference type="EMBL" id="QUSY01000010">
    <property type="protein sequence ID" value="RHY35030.1"/>
    <property type="molecule type" value="Genomic_DNA"/>
</dbReference>
<feature type="domain" description="NTF2" evidence="6">
    <location>
        <begin position="501"/>
        <end position="579"/>
    </location>
</feature>
<gene>
    <name evidence="7" type="ORF">DYB32_000445</name>
</gene>
<evidence type="ECO:0000256" key="1">
    <source>
        <dbReference type="ARBA" id="ARBA00004123"/>
    </source>
</evidence>
<evidence type="ECO:0000256" key="3">
    <source>
        <dbReference type="ARBA" id="ARBA00022553"/>
    </source>
</evidence>
<dbReference type="PANTHER" id="PTHR13237:SF8">
    <property type="entry name" value="SOMETHING ABOUT SILENCING PROTEIN 10"/>
    <property type="match status" value="1"/>
</dbReference>
<feature type="compositionally biased region" description="Acidic residues" evidence="5">
    <location>
        <begin position="76"/>
        <end position="102"/>
    </location>
</feature>
<dbReference type="VEuPathDB" id="FungiDB:H310_05702"/>
<feature type="region of interest" description="Disordered" evidence="5">
    <location>
        <begin position="339"/>
        <end position="390"/>
    </location>
</feature>
<feature type="compositionally biased region" description="Basic and acidic residues" evidence="5">
    <location>
        <begin position="15"/>
        <end position="28"/>
    </location>
</feature>
<feature type="compositionally biased region" description="Basic and acidic residues" evidence="5">
    <location>
        <begin position="354"/>
        <end position="374"/>
    </location>
</feature>
<keyword evidence="4" id="KW-0539">Nucleus</keyword>
<keyword evidence="3" id="KW-0597">Phosphoprotein</keyword>
<dbReference type="GO" id="GO:0032040">
    <property type="term" value="C:small-subunit processome"/>
    <property type="evidence" value="ECO:0007669"/>
    <property type="project" value="TreeGrafter"/>
</dbReference>
<keyword evidence="8" id="KW-1185">Reference proteome</keyword>
<evidence type="ECO:0000313" key="8">
    <source>
        <dbReference type="Proteomes" id="UP000285060"/>
    </source>
</evidence>
<evidence type="ECO:0000256" key="5">
    <source>
        <dbReference type="SAM" id="MobiDB-lite"/>
    </source>
</evidence>
<dbReference type="GO" id="GO:0000462">
    <property type="term" value="P:maturation of SSU-rRNA from tricistronic rRNA transcript (SSU-rRNA, 5.8S rRNA, LSU-rRNA)"/>
    <property type="evidence" value="ECO:0007669"/>
    <property type="project" value="TreeGrafter"/>
</dbReference>
<dbReference type="InterPro" id="IPR032710">
    <property type="entry name" value="NTF2-like_dom_sf"/>
</dbReference>
<comment type="similarity">
    <text evidence="2">Belongs to the SAS10 family.</text>
</comment>
<protein>
    <recommendedName>
        <fullName evidence="6">NTF2 domain-containing protein</fullName>
    </recommendedName>
</protein>
<dbReference type="VEuPathDB" id="FungiDB:H310_05699"/>
<feature type="compositionally biased region" description="Basic and acidic residues" evidence="5">
    <location>
        <begin position="36"/>
        <end position="48"/>
    </location>
</feature>
<dbReference type="PROSITE" id="PS50177">
    <property type="entry name" value="NTF2_DOMAIN"/>
    <property type="match status" value="1"/>
</dbReference>
<evidence type="ECO:0000259" key="6">
    <source>
        <dbReference type="PROSITE" id="PS50177"/>
    </source>
</evidence>
<proteinExistence type="inferred from homology"/>
<accession>A0A3R6YGQ2</accession>
<name>A0A3R6YGQ2_9STRA</name>
<dbReference type="Pfam" id="PF04000">
    <property type="entry name" value="Sas10_Utp3"/>
    <property type="match status" value="1"/>
</dbReference>
<dbReference type="CDD" id="cd00780">
    <property type="entry name" value="NTF2"/>
    <property type="match status" value="1"/>
</dbReference>
<dbReference type="InterPro" id="IPR018222">
    <property type="entry name" value="Nuclear_transport_factor_2_euk"/>
</dbReference>
<dbReference type="Gene3D" id="3.10.450.50">
    <property type="match status" value="1"/>
</dbReference>
<evidence type="ECO:0000256" key="2">
    <source>
        <dbReference type="ARBA" id="ARBA00010979"/>
    </source>
</evidence>
<dbReference type="Pfam" id="PF09368">
    <property type="entry name" value="Sas10"/>
    <property type="match status" value="1"/>
</dbReference>
<feature type="compositionally biased region" description="Basic and acidic residues" evidence="5">
    <location>
        <begin position="103"/>
        <end position="114"/>
    </location>
</feature>
<reference evidence="7 8" key="1">
    <citation type="submission" date="2018-08" db="EMBL/GenBank/DDBJ databases">
        <title>Aphanomyces genome sequencing and annotation.</title>
        <authorList>
            <person name="Minardi D."/>
            <person name="Oidtmann B."/>
            <person name="Van Der Giezen M."/>
            <person name="Studholme D.J."/>
        </authorList>
    </citation>
    <scope>NUCLEOTIDE SEQUENCE [LARGE SCALE GENOMIC DNA]</scope>
    <source>
        <strain evidence="7 8">NJM0002</strain>
    </source>
</reference>